<dbReference type="GO" id="GO:0006313">
    <property type="term" value="P:DNA transposition"/>
    <property type="evidence" value="ECO:0007669"/>
    <property type="project" value="InterPro"/>
</dbReference>
<dbReference type="EMBL" id="QRVT01000003">
    <property type="protein sequence ID" value="RGS64648.1"/>
    <property type="molecule type" value="Genomic_DNA"/>
</dbReference>
<evidence type="ECO:0000313" key="8">
    <source>
        <dbReference type="EMBL" id="RHK23161.1"/>
    </source>
</evidence>
<evidence type="ECO:0000313" key="11">
    <source>
        <dbReference type="Proteomes" id="UP000285462"/>
    </source>
</evidence>
<dbReference type="InterPro" id="IPR036397">
    <property type="entry name" value="RNaseH_sf"/>
</dbReference>
<dbReference type="EMBL" id="CP047129">
    <property type="protein sequence ID" value="QHB61862.1"/>
    <property type="molecule type" value="Genomic_DNA"/>
</dbReference>
<feature type="domain" description="Integrase catalytic" evidence="3">
    <location>
        <begin position="234"/>
        <end position="398"/>
    </location>
</feature>
<dbReference type="Pfam" id="PF13276">
    <property type="entry name" value="HTH_21"/>
    <property type="match status" value="1"/>
</dbReference>
<dbReference type="EMBL" id="QRLP01000019">
    <property type="protein sequence ID" value="RHJ15372.1"/>
    <property type="molecule type" value="Genomic_DNA"/>
</dbReference>
<dbReference type="Gene3D" id="3.30.420.10">
    <property type="entry name" value="Ribonuclease H-like superfamily/Ribonuclease H"/>
    <property type="match status" value="1"/>
</dbReference>
<dbReference type="GO" id="GO:0004803">
    <property type="term" value="F:transposase activity"/>
    <property type="evidence" value="ECO:0007669"/>
    <property type="project" value="InterPro"/>
</dbReference>
<evidence type="ECO:0000313" key="7">
    <source>
        <dbReference type="EMBL" id="RHJ15372.1"/>
    </source>
</evidence>
<evidence type="ECO:0000259" key="3">
    <source>
        <dbReference type="PROSITE" id="PS50994"/>
    </source>
</evidence>
<reference evidence="9 10" key="1">
    <citation type="submission" date="2018-08" db="EMBL/GenBank/DDBJ databases">
        <title>A genome reference for cultivated species of the human gut microbiota.</title>
        <authorList>
            <person name="Zou Y."/>
            <person name="Xue W."/>
            <person name="Luo G."/>
        </authorList>
    </citation>
    <scope>NUCLEOTIDE SEQUENCE [LARGE SCALE GENOMIC DNA]</scope>
    <source>
        <strain evidence="6 11">AF21-27</strain>
        <strain evidence="8 10">AF45-19</strain>
        <strain evidence="7 9">AM12-20</strain>
    </source>
</reference>
<reference evidence="4 12" key="2">
    <citation type="submission" date="2019-12" db="EMBL/GenBank/DDBJ databases">
        <title>Draft Genome Sequence of Bifidobacterium adolescentis ZJ2.</title>
        <authorList>
            <person name="Jin Z."/>
        </authorList>
    </citation>
    <scope>NUCLEOTIDE SEQUENCE [LARGE SCALE GENOMIC DNA]</scope>
    <source>
        <strain evidence="4 12">ZJ2</strain>
    </source>
</reference>
<dbReference type="EMBL" id="CP047129">
    <property type="protein sequence ID" value="QHB61865.1"/>
    <property type="molecule type" value="Genomic_DNA"/>
</dbReference>
<dbReference type="Proteomes" id="UP000285262">
    <property type="component" value="Unassembled WGS sequence"/>
</dbReference>
<organism evidence="6 11">
    <name type="scientific">Bifidobacterium adolescentis</name>
    <dbReference type="NCBI Taxonomy" id="1680"/>
    <lineage>
        <taxon>Bacteria</taxon>
        <taxon>Bacillati</taxon>
        <taxon>Actinomycetota</taxon>
        <taxon>Actinomycetes</taxon>
        <taxon>Bifidobacteriales</taxon>
        <taxon>Bifidobacteriaceae</taxon>
        <taxon>Bifidobacterium</taxon>
    </lineage>
</organism>
<dbReference type="SUPFAM" id="SSF46689">
    <property type="entry name" value="Homeodomain-like"/>
    <property type="match status" value="1"/>
</dbReference>
<dbReference type="InterPro" id="IPR025948">
    <property type="entry name" value="HTH-like_dom"/>
</dbReference>
<dbReference type="Pfam" id="PF00665">
    <property type="entry name" value="rve"/>
    <property type="match status" value="1"/>
</dbReference>
<dbReference type="Gene3D" id="1.10.10.60">
    <property type="entry name" value="Homeodomain-like"/>
    <property type="match status" value="1"/>
</dbReference>
<evidence type="ECO:0000313" key="4">
    <source>
        <dbReference type="EMBL" id="QHB61862.1"/>
    </source>
</evidence>
<dbReference type="SUPFAM" id="SSF53098">
    <property type="entry name" value="Ribonuclease H-like"/>
    <property type="match status" value="1"/>
</dbReference>
<dbReference type="Pfam" id="PF01527">
    <property type="entry name" value="HTH_Tnp_1"/>
    <property type="match status" value="1"/>
</dbReference>
<gene>
    <name evidence="8" type="ORF">DW072_09825</name>
    <name evidence="7" type="ORF">DW139_09595</name>
    <name evidence="6" type="ORF">DWX79_06325</name>
    <name evidence="4" type="ORF">F3K97_00310</name>
    <name evidence="5" type="ORF">F3K97_00330</name>
</gene>
<dbReference type="EMBL" id="QRNG01000045">
    <property type="protein sequence ID" value="RHK23161.1"/>
    <property type="molecule type" value="Genomic_DNA"/>
</dbReference>
<dbReference type="NCBIfam" id="NF033516">
    <property type="entry name" value="transpos_IS3"/>
    <property type="match status" value="1"/>
</dbReference>
<dbReference type="Proteomes" id="UP000464884">
    <property type="component" value="Chromosome"/>
</dbReference>
<accession>A0A374Q2U9</accession>
<keyword evidence="2" id="KW-0175">Coiled coil</keyword>
<dbReference type="Proteomes" id="UP000285462">
    <property type="component" value="Unassembled WGS sequence"/>
</dbReference>
<evidence type="ECO:0000256" key="1">
    <source>
        <dbReference type="ARBA" id="ARBA00002286"/>
    </source>
</evidence>
<dbReference type="InterPro" id="IPR048020">
    <property type="entry name" value="Transpos_IS3"/>
</dbReference>
<comment type="function">
    <text evidence="1">Involved in the transposition of the insertion sequence.</text>
</comment>
<dbReference type="Proteomes" id="UP000284589">
    <property type="component" value="Unassembled WGS sequence"/>
</dbReference>
<feature type="coiled-coil region" evidence="2">
    <location>
        <begin position="63"/>
        <end position="90"/>
    </location>
</feature>
<dbReference type="PANTHER" id="PTHR46889:SF4">
    <property type="entry name" value="TRANSPOSASE INSO FOR INSERTION SEQUENCE ELEMENT IS911B-RELATED"/>
    <property type="match status" value="1"/>
</dbReference>
<dbReference type="AlphaFoldDB" id="A0A374Q2U9"/>
<name>A0A374Q2U9_BIFAD</name>
<dbReference type="InterPro" id="IPR012337">
    <property type="entry name" value="RNaseH-like_sf"/>
</dbReference>
<dbReference type="PROSITE" id="PS50994">
    <property type="entry name" value="INTEGRASE"/>
    <property type="match status" value="1"/>
</dbReference>
<evidence type="ECO:0000313" key="5">
    <source>
        <dbReference type="EMBL" id="QHB61865.1"/>
    </source>
</evidence>
<sequence>MPRKVYTEQFKRDAVAMFESNPDTSMRKVAEELGINRSTLGCWYKQFGTNVAKDEDAASPVEKLADAERIRQLERENKRLREERDILRKAAKYFAEGDDLVIRFQFVDDNLADYSVKRMCTVLGLNRSSYYKWKNSAPRRRARLVDDAVVAAEIQAIFDAENGVWGARRITAELNDRKRDNGTTPPAKRINRKRVARLMRAQNLFGFQKKRRVKTTARDKGRRVFADLVNRDFTACAANRVLVGDITYLPIADGANMYLATVIDCFSRKLVGFAIANHMRTELVEEALENASHLRGGLDGAIFHSDHGSVYTSSQFQATCKRLGVAQSMGAVGTSADNSLAESFNAALKREVLKDAKTFANQLICRRDVFRWCVRYNTCRRHTWCGYQTPDEFESQAA</sequence>
<evidence type="ECO:0000313" key="12">
    <source>
        <dbReference type="Proteomes" id="UP000464884"/>
    </source>
</evidence>
<evidence type="ECO:0000256" key="2">
    <source>
        <dbReference type="SAM" id="Coils"/>
    </source>
</evidence>
<protein>
    <submittedName>
        <fullName evidence="6">IS3 family transposase</fullName>
    </submittedName>
</protein>
<proteinExistence type="predicted"/>
<dbReference type="InterPro" id="IPR050900">
    <property type="entry name" value="Transposase_IS3/IS150/IS904"/>
</dbReference>
<dbReference type="GO" id="GO:0003677">
    <property type="term" value="F:DNA binding"/>
    <property type="evidence" value="ECO:0007669"/>
    <property type="project" value="InterPro"/>
</dbReference>
<evidence type="ECO:0000313" key="10">
    <source>
        <dbReference type="Proteomes" id="UP000285262"/>
    </source>
</evidence>
<dbReference type="InterPro" id="IPR002514">
    <property type="entry name" value="Transposase_8"/>
</dbReference>
<dbReference type="GO" id="GO:0015074">
    <property type="term" value="P:DNA integration"/>
    <property type="evidence" value="ECO:0007669"/>
    <property type="project" value="InterPro"/>
</dbReference>
<dbReference type="InterPro" id="IPR001584">
    <property type="entry name" value="Integrase_cat-core"/>
</dbReference>
<dbReference type="InterPro" id="IPR009057">
    <property type="entry name" value="Homeodomain-like_sf"/>
</dbReference>
<evidence type="ECO:0000313" key="6">
    <source>
        <dbReference type="EMBL" id="RGS64648.1"/>
    </source>
</evidence>
<evidence type="ECO:0000313" key="9">
    <source>
        <dbReference type="Proteomes" id="UP000284589"/>
    </source>
</evidence>
<dbReference type="PANTHER" id="PTHR46889">
    <property type="entry name" value="TRANSPOSASE INSF FOR INSERTION SEQUENCE IS3B-RELATED"/>
    <property type="match status" value="1"/>
</dbReference>